<evidence type="ECO:0000256" key="1">
    <source>
        <dbReference type="ARBA" id="ARBA00001946"/>
    </source>
</evidence>
<dbReference type="InterPro" id="IPR000700">
    <property type="entry name" value="PAS-assoc_C"/>
</dbReference>
<keyword evidence="2" id="KW-0472">Membrane</keyword>
<dbReference type="PANTHER" id="PTHR44757:SF2">
    <property type="entry name" value="BIOFILM ARCHITECTURE MAINTENANCE PROTEIN MBAA"/>
    <property type="match status" value="1"/>
</dbReference>
<comment type="cofactor">
    <cofactor evidence="1">
        <name>Mg(2+)</name>
        <dbReference type="ChEBI" id="CHEBI:18420"/>
    </cofactor>
</comment>
<keyword evidence="7" id="KW-1185">Reference proteome</keyword>
<dbReference type="InterPro" id="IPR001610">
    <property type="entry name" value="PAC"/>
</dbReference>
<dbReference type="PROSITE" id="PS50887">
    <property type="entry name" value="GGDEF"/>
    <property type="match status" value="1"/>
</dbReference>
<organism evidence="6 7">
    <name type="scientific">Hydrogenovibrio marinus</name>
    <dbReference type="NCBI Taxonomy" id="28885"/>
    <lineage>
        <taxon>Bacteria</taxon>
        <taxon>Pseudomonadati</taxon>
        <taxon>Pseudomonadota</taxon>
        <taxon>Gammaproteobacteria</taxon>
        <taxon>Thiotrichales</taxon>
        <taxon>Piscirickettsiaceae</taxon>
        <taxon>Hydrogenovibrio</taxon>
    </lineage>
</organism>
<evidence type="ECO:0000259" key="5">
    <source>
        <dbReference type="PROSITE" id="PS50887"/>
    </source>
</evidence>
<evidence type="ECO:0000313" key="7">
    <source>
        <dbReference type="Proteomes" id="UP000027341"/>
    </source>
</evidence>
<name>A0A067A0G2_HYDMR</name>
<dbReference type="InterPro" id="IPR029787">
    <property type="entry name" value="Nucleotide_cyclase"/>
</dbReference>
<dbReference type="SMART" id="SM00086">
    <property type="entry name" value="PAC"/>
    <property type="match status" value="1"/>
</dbReference>
<evidence type="ECO:0000259" key="4">
    <source>
        <dbReference type="PROSITE" id="PS50113"/>
    </source>
</evidence>
<feature type="domain" description="PAS" evidence="3">
    <location>
        <begin position="219"/>
        <end position="256"/>
    </location>
</feature>
<dbReference type="Pfam" id="PF13426">
    <property type="entry name" value="PAS_9"/>
    <property type="match status" value="1"/>
</dbReference>
<dbReference type="InterPro" id="IPR043128">
    <property type="entry name" value="Rev_trsase/Diguanyl_cyclase"/>
</dbReference>
<keyword evidence="2" id="KW-0812">Transmembrane</keyword>
<reference evidence="6 7" key="1">
    <citation type="submission" date="2014-04" db="EMBL/GenBank/DDBJ databases">
        <title>Draft genome sequence of Hydrogenovibrio marinus MH-110, a model organism for aerobic H2 metabolism.</title>
        <authorList>
            <person name="Cha H.J."/>
            <person name="Jo B.H."/>
            <person name="Hwang B.H."/>
        </authorList>
    </citation>
    <scope>NUCLEOTIDE SEQUENCE [LARGE SCALE GENOMIC DNA]</scope>
    <source>
        <strain evidence="6 7">MH-110</strain>
    </source>
</reference>
<dbReference type="InterPro" id="IPR052155">
    <property type="entry name" value="Biofilm_reg_signaling"/>
</dbReference>
<dbReference type="Pfam" id="PF08447">
    <property type="entry name" value="PAS_3"/>
    <property type="match status" value="1"/>
</dbReference>
<dbReference type="FunFam" id="3.30.70.270:FF:000001">
    <property type="entry name" value="Diguanylate cyclase domain protein"/>
    <property type="match status" value="1"/>
</dbReference>
<feature type="transmembrane region" description="Helical" evidence="2">
    <location>
        <begin position="12"/>
        <end position="29"/>
    </location>
</feature>
<keyword evidence="2" id="KW-1133">Transmembrane helix</keyword>
<evidence type="ECO:0008006" key="8">
    <source>
        <dbReference type="Google" id="ProtNLM"/>
    </source>
</evidence>
<sequence length="512" mass="58978">MPQTTKTQNKFVLTLIVLSILIAAMSWLPEKIFDIENPFTSFTQYSNLILLVAFALSYRAYQVTSQKLIQQNEANQLELKKMRKAHKKEKDRLTIILDSSRIAYWEWNIKKNTAFFSDLWQEMIGFHNHDFPQDLHAWQARIHPSDQTSVQKKMLKLLSNRSTVYEDVHRLMNSEGEYIWVYDRGQTIFSPQGEIERLICVRLDVTQQKQTEEELTLDRTLLDSTSESIAITDAKLNFIRTNPAFHKSLGFSEDELKQLNLRILLDNLQDAPAIDIIGKLEESDEWRGELLLHHTNGRLARASLVDVHRVHHQTTDNIHYTMVYTDITQLKATQMELDHLAHTDMVTGLPNRNFFYNALENLLDEVKHKDEKFTVMFLDLDNFKTINDTLGHGVGDSLLRSVSELISDQIAQDTILARVGGDEFVILCRAHTSKEQLEQVGQHLNKLLEKPFNLGEHQVNIGSSIGMAIYPDHGATQTELLQNADLAMYEAKKSGKGQHRIFDPDDIRQTLQ</sequence>
<evidence type="ECO:0000313" key="6">
    <source>
        <dbReference type="EMBL" id="KDN95850.1"/>
    </source>
</evidence>
<dbReference type="AlphaFoldDB" id="A0A067A0G2"/>
<dbReference type="STRING" id="28885.EI16_06020"/>
<dbReference type="InterPro" id="IPR000160">
    <property type="entry name" value="GGDEF_dom"/>
</dbReference>
<dbReference type="Pfam" id="PF00990">
    <property type="entry name" value="GGDEF"/>
    <property type="match status" value="1"/>
</dbReference>
<dbReference type="SMART" id="SM00267">
    <property type="entry name" value="GGDEF"/>
    <property type="match status" value="1"/>
</dbReference>
<feature type="domain" description="GGDEF" evidence="5">
    <location>
        <begin position="371"/>
        <end position="504"/>
    </location>
</feature>
<dbReference type="CDD" id="cd01949">
    <property type="entry name" value="GGDEF"/>
    <property type="match status" value="1"/>
</dbReference>
<protein>
    <recommendedName>
        <fullName evidence="8">Diguanylate cyclase</fullName>
    </recommendedName>
</protein>
<dbReference type="PROSITE" id="PS50112">
    <property type="entry name" value="PAS"/>
    <property type="match status" value="1"/>
</dbReference>
<dbReference type="SUPFAM" id="SSF55785">
    <property type="entry name" value="PYP-like sensor domain (PAS domain)"/>
    <property type="match status" value="2"/>
</dbReference>
<feature type="domain" description="PAC" evidence="4">
    <location>
        <begin position="165"/>
        <end position="217"/>
    </location>
</feature>
<dbReference type="Gene3D" id="3.30.450.20">
    <property type="entry name" value="PAS domain"/>
    <property type="match status" value="2"/>
</dbReference>
<dbReference type="InterPro" id="IPR035965">
    <property type="entry name" value="PAS-like_dom_sf"/>
</dbReference>
<dbReference type="GO" id="GO:0003824">
    <property type="term" value="F:catalytic activity"/>
    <property type="evidence" value="ECO:0007669"/>
    <property type="project" value="UniProtKB-ARBA"/>
</dbReference>
<proteinExistence type="predicted"/>
<comment type="caution">
    <text evidence="6">The sequence shown here is derived from an EMBL/GenBank/DDBJ whole genome shotgun (WGS) entry which is preliminary data.</text>
</comment>
<dbReference type="CDD" id="cd00130">
    <property type="entry name" value="PAS"/>
    <property type="match status" value="1"/>
</dbReference>
<dbReference type="EMBL" id="JMIU01000001">
    <property type="protein sequence ID" value="KDN95850.1"/>
    <property type="molecule type" value="Genomic_DNA"/>
</dbReference>
<accession>A0A067A0G2</accession>
<dbReference type="PROSITE" id="PS50113">
    <property type="entry name" value="PAC"/>
    <property type="match status" value="1"/>
</dbReference>
<evidence type="ECO:0000256" key="2">
    <source>
        <dbReference type="SAM" id="Phobius"/>
    </source>
</evidence>
<dbReference type="Gene3D" id="3.30.70.270">
    <property type="match status" value="1"/>
</dbReference>
<dbReference type="Proteomes" id="UP000027341">
    <property type="component" value="Unassembled WGS sequence"/>
</dbReference>
<dbReference type="NCBIfam" id="TIGR00229">
    <property type="entry name" value="sensory_box"/>
    <property type="match status" value="2"/>
</dbReference>
<gene>
    <name evidence="6" type="ORF">EI16_06020</name>
</gene>
<dbReference type="RefSeq" id="WP_029910793.1">
    <property type="nucleotide sequence ID" value="NZ_AP020335.1"/>
</dbReference>
<dbReference type="InterPro" id="IPR000014">
    <property type="entry name" value="PAS"/>
</dbReference>
<dbReference type="NCBIfam" id="TIGR00254">
    <property type="entry name" value="GGDEF"/>
    <property type="match status" value="1"/>
</dbReference>
<dbReference type="PANTHER" id="PTHR44757">
    <property type="entry name" value="DIGUANYLATE CYCLASE DGCP"/>
    <property type="match status" value="1"/>
</dbReference>
<dbReference type="SUPFAM" id="SSF55073">
    <property type="entry name" value="Nucleotide cyclase"/>
    <property type="match status" value="1"/>
</dbReference>
<dbReference type="SMART" id="SM00091">
    <property type="entry name" value="PAS"/>
    <property type="match status" value="2"/>
</dbReference>
<evidence type="ECO:0000259" key="3">
    <source>
        <dbReference type="PROSITE" id="PS50112"/>
    </source>
</evidence>
<dbReference type="InterPro" id="IPR013655">
    <property type="entry name" value="PAS_fold_3"/>
</dbReference>